<dbReference type="AlphaFoldDB" id="A0A1V6UA71"/>
<name>A0A1V6UA71_9EURO</name>
<reference evidence="3" key="1">
    <citation type="journal article" date="2017" name="Nat. Microbiol.">
        <title>Global analysis of biosynthetic gene clusters reveals vast potential of secondary metabolite production in Penicillium species.</title>
        <authorList>
            <person name="Nielsen J.C."/>
            <person name="Grijseels S."/>
            <person name="Prigent S."/>
            <person name="Ji B."/>
            <person name="Dainat J."/>
            <person name="Nielsen K.F."/>
            <person name="Frisvad J.C."/>
            <person name="Workman M."/>
            <person name="Nielsen J."/>
        </authorList>
    </citation>
    <scope>NUCLEOTIDE SEQUENCE [LARGE SCALE GENOMIC DNA]</scope>
    <source>
        <strain evidence="3">IBT 31321</strain>
    </source>
</reference>
<protein>
    <submittedName>
        <fullName evidence="2">Uncharacterized protein</fullName>
    </submittedName>
</protein>
<dbReference type="EMBL" id="MDDG01000015">
    <property type="protein sequence ID" value="OQE34783.1"/>
    <property type="molecule type" value="Genomic_DNA"/>
</dbReference>
<evidence type="ECO:0000313" key="3">
    <source>
        <dbReference type="Proteomes" id="UP000191500"/>
    </source>
</evidence>
<gene>
    <name evidence="2" type="ORF">PENCOP_c015G07759</name>
</gene>
<proteinExistence type="predicted"/>
<sequence>MVPRHALGRSQEKRPWSQRTNSSRGGLCSSNTLGALVTTRTKEDTVNRRTEMAAIDAVLSRSVTVVLVSVAPKPTANPVHCHLWFGLARAWSLSPFIDRCPFVLQPLRPPSFALSQLMSVSIQCPEM</sequence>
<organism evidence="2 3">
    <name type="scientific">Penicillium coprophilum</name>
    <dbReference type="NCBI Taxonomy" id="36646"/>
    <lineage>
        <taxon>Eukaryota</taxon>
        <taxon>Fungi</taxon>
        <taxon>Dikarya</taxon>
        <taxon>Ascomycota</taxon>
        <taxon>Pezizomycotina</taxon>
        <taxon>Eurotiomycetes</taxon>
        <taxon>Eurotiomycetidae</taxon>
        <taxon>Eurotiales</taxon>
        <taxon>Aspergillaceae</taxon>
        <taxon>Penicillium</taxon>
    </lineage>
</organism>
<evidence type="ECO:0000313" key="2">
    <source>
        <dbReference type="EMBL" id="OQE34783.1"/>
    </source>
</evidence>
<feature type="region of interest" description="Disordered" evidence="1">
    <location>
        <begin position="1"/>
        <end position="31"/>
    </location>
</feature>
<feature type="compositionally biased region" description="Polar residues" evidence="1">
    <location>
        <begin position="17"/>
        <end position="31"/>
    </location>
</feature>
<comment type="caution">
    <text evidence="2">The sequence shown here is derived from an EMBL/GenBank/DDBJ whole genome shotgun (WGS) entry which is preliminary data.</text>
</comment>
<keyword evidence="3" id="KW-1185">Reference proteome</keyword>
<accession>A0A1V6UA71</accession>
<evidence type="ECO:0000256" key="1">
    <source>
        <dbReference type="SAM" id="MobiDB-lite"/>
    </source>
</evidence>
<dbReference type="Proteomes" id="UP000191500">
    <property type="component" value="Unassembled WGS sequence"/>
</dbReference>